<comment type="caution">
    <text evidence="1">The sequence shown here is derived from an EMBL/GenBank/DDBJ whole genome shotgun (WGS) entry which is preliminary data.</text>
</comment>
<sequence>MEMQPDIFKDFQSRAVALRYSAISFSEIAAIQLKKESTVEYMTSFSNQECSEVDVKAIAQTRKKLDLPREKNFPNHLCLKKKCQTASGEGGRFEEVAEVYATLKPTVLF</sequence>
<dbReference type="Proteomes" id="UP001283361">
    <property type="component" value="Unassembled WGS sequence"/>
</dbReference>
<accession>A0AAE0XX30</accession>
<keyword evidence="2" id="KW-1185">Reference proteome</keyword>
<dbReference type="AlphaFoldDB" id="A0AAE0XX30"/>
<proteinExistence type="predicted"/>
<dbReference type="EMBL" id="JAWDGP010007437">
    <property type="protein sequence ID" value="KAK3718466.1"/>
    <property type="molecule type" value="Genomic_DNA"/>
</dbReference>
<name>A0AAE0XX30_9GAST</name>
<organism evidence="1 2">
    <name type="scientific">Elysia crispata</name>
    <name type="common">lettuce slug</name>
    <dbReference type="NCBI Taxonomy" id="231223"/>
    <lineage>
        <taxon>Eukaryota</taxon>
        <taxon>Metazoa</taxon>
        <taxon>Spiralia</taxon>
        <taxon>Lophotrochozoa</taxon>
        <taxon>Mollusca</taxon>
        <taxon>Gastropoda</taxon>
        <taxon>Heterobranchia</taxon>
        <taxon>Euthyneura</taxon>
        <taxon>Panpulmonata</taxon>
        <taxon>Sacoglossa</taxon>
        <taxon>Placobranchoidea</taxon>
        <taxon>Plakobranchidae</taxon>
        <taxon>Elysia</taxon>
    </lineage>
</organism>
<reference evidence="1" key="1">
    <citation type="journal article" date="2023" name="G3 (Bethesda)">
        <title>A reference genome for the long-term kleptoplast-retaining sea slug Elysia crispata morphotype clarki.</title>
        <authorList>
            <person name="Eastman K.E."/>
            <person name="Pendleton A.L."/>
            <person name="Shaikh M.A."/>
            <person name="Suttiyut T."/>
            <person name="Ogas R."/>
            <person name="Tomko P."/>
            <person name="Gavelis G."/>
            <person name="Widhalm J.R."/>
            <person name="Wisecaver J.H."/>
        </authorList>
    </citation>
    <scope>NUCLEOTIDE SEQUENCE</scope>
    <source>
        <strain evidence="1">ECLA1</strain>
    </source>
</reference>
<protein>
    <submittedName>
        <fullName evidence="1">Uncharacterized protein</fullName>
    </submittedName>
</protein>
<evidence type="ECO:0000313" key="2">
    <source>
        <dbReference type="Proteomes" id="UP001283361"/>
    </source>
</evidence>
<gene>
    <name evidence="1" type="ORF">RRG08_006844</name>
</gene>
<evidence type="ECO:0000313" key="1">
    <source>
        <dbReference type="EMBL" id="KAK3718466.1"/>
    </source>
</evidence>